<name>A0ACB8RDH6_9AGAM</name>
<dbReference type="EMBL" id="MU276092">
    <property type="protein sequence ID" value="KAI0041942.1"/>
    <property type="molecule type" value="Genomic_DNA"/>
</dbReference>
<proteinExistence type="predicted"/>
<organism evidence="1 2">
    <name type="scientific">Auriscalpium vulgare</name>
    <dbReference type="NCBI Taxonomy" id="40419"/>
    <lineage>
        <taxon>Eukaryota</taxon>
        <taxon>Fungi</taxon>
        <taxon>Dikarya</taxon>
        <taxon>Basidiomycota</taxon>
        <taxon>Agaricomycotina</taxon>
        <taxon>Agaricomycetes</taxon>
        <taxon>Russulales</taxon>
        <taxon>Auriscalpiaceae</taxon>
        <taxon>Auriscalpium</taxon>
    </lineage>
</organism>
<keyword evidence="2" id="KW-1185">Reference proteome</keyword>
<reference evidence="1" key="2">
    <citation type="journal article" date="2022" name="New Phytol.">
        <title>Evolutionary transition to the ectomycorrhizal habit in the genomes of a hyperdiverse lineage of mushroom-forming fungi.</title>
        <authorList>
            <person name="Looney B."/>
            <person name="Miyauchi S."/>
            <person name="Morin E."/>
            <person name="Drula E."/>
            <person name="Courty P.E."/>
            <person name="Kohler A."/>
            <person name="Kuo A."/>
            <person name="LaButti K."/>
            <person name="Pangilinan J."/>
            <person name="Lipzen A."/>
            <person name="Riley R."/>
            <person name="Andreopoulos W."/>
            <person name="He G."/>
            <person name="Johnson J."/>
            <person name="Nolan M."/>
            <person name="Tritt A."/>
            <person name="Barry K.W."/>
            <person name="Grigoriev I.V."/>
            <person name="Nagy L.G."/>
            <person name="Hibbett D."/>
            <person name="Henrissat B."/>
            <person name="Matheny P.B."/>
            <person name="Labbe J."/>
            <person name="Martin F.M."/>
        </authorList>
    </citation>
    <scope>NUCLEOTIDE SEQUENCE</scope>
    <source>
        <strain evidence="1">FP105234-sp</strain>
    </source>
</reference>
<sequence>MAADGAIHGVFGAGNEPNDPSFAPRLPKKASRRPTLALFDLDAYDVAHHISQTENLRVKGLMESIVLAARKEPGTTMFARYSRLGANILISLALVMPSVLDPLSECLTEFDFHVTTAVVAVAETVKPWPDERYLLWPRQSLSPRRVSERCSPYLQTYVSES</sequence>
<comment type="caution">
    <text evidence="1">The sequence shown here is derived from an EMBL/GenBank/DDBJ whole genome shotgun (WGS) entry which is preliminary data.</text>
</comment>
<evidence type="ECO:0000313" key="2">
    <source>
        <dbReference type="Proteomes" id="UP000814033"/>
    </source>
</evidence>
<evidence type="ECO:0000313" key="1">
    <source>
        <dbReference type="EMBL" id="KAI0041942.1"/>
    </source>
</evidence>
<protein>
    <submittedName>
        <fullName evidence="1">Uncharacterized protein</fullName>
    </submittedName>
</protein>
<accession>A0ACB8RDH6</accession>
<dbReference type="Proteomes" id="UP000814033">
    <property type="component" value="Unassembled WGS sequence"/>
</dbReference>
<reference evidence="1" key="1">
    <citation type="submission" date="2021-02" db="EMBL/GenBank/DDBJ databases">
        <authorList>
            <consortium name="DOE Joint Genome Institute"/>
            <person name="Ahrendt S."/>
            <person name="Looney B.P."/>
            <person name="Miyauchi S."/>
            <person name="Morin E."/>
            <person name="Drula E."/>
            <person name="Courty P.E."/>
            <person name="Chicoki N."/>
            <person name="Fauchery L."/>
            <person name="Kohler A."/>
            <person name="Kuo A."/>
            <person name="Labutti K."/>
            <person name="Pangilinan J."/>
            <person name="Lipzen A."/>
            <person name="Riley R."/>
            <person name="Andreopoulos W."/>
            <person name="He G."/>
            <person name="Johnson J."/>
            <person name="Barry K.W."/>
            <person name="Grigoriev I.V."/>
            <person name="Nagy L."/>
            <person name="Hibbett D."/>
            <person name="Henrissat B."/>
            <person name="Matheny P.B."/>
            <person name="Labbe J."/>
            <person name="Martin F."/>
        </authorList>
    </citation>
    <scope>NUCLEOTIDE SEQUENCE</scope>
    <source>
        <strain evidence="1">FP105234-sp</strain>
    </source>
</reference>
<gene>
    <name evidence="1" type="ORF">FA95DRAFT_630900</name>
</gene>